<dbReference type="AlphaFoldDB" id="B8D0Z7"/>
<name>B8D0Z7_HALOH</name>
<reference evidence="2 3" key="1">
    <citation type="journal article" date="2009" name="PLoS ONE">
        <title>Genome analysis of the anaerobic thermohalophilic bacterium Halothermothrix orenii.</title>
        <authorList>
            <person name="Mavromatis K."/>
            <person name="Ivanova N."/>
            <person name="Anderson I."/>
            <person name="Lykidis A."/>
            <person name="Hooper S.D."/>
            <person name="Sun H."/>
            <person name="Kunin V."/>
            <person name="Lapidus A."/>
            <person name="Hugenholtz P."/>
            <person name="Patel B."/>
            <person name="Kyrpides N.C."/>
        </authorList>
    </citation>
    <scope>NUCLEOTIDE SEQUENCE [LARGE SCALE GENOMIC DNA]</scope>
    <source>
        <strain evidence="3">H 168 / OCM 544 / DSM 9562</strain>
    </source>
</reference>
<dbReference type="OrthoDB" id="9790659at2"/>
<accession>B8D0Z7</accession>
<sequence length="405" mass="44786">MQVVHATFYPGEGKKAVSILESLGVNIEDYKLIESETGDLLIVNLRYGNTDVVIDNLRSNFNFEHSGRSLVIFTPDAVLPRERDKEEEDNSRATRESLIFFAKEKSSITRDYLLLVVFSAIITSLGLILNNVAVIVGGMVIAPVLGPILAITIGIVLGKTRLIWKGISAEIIAVVLAMGVGLVFGLLIPDVEVNRALSIRMMPTMADLFIAMAAGAAGAFTLIKGELESGLVGVMVAASLLPVMCTAGIGLALGNRTMIVGPMLLLGGNYLALLLSNVLVFYLQGLKPRIWYKLKAKNLVKQSIIIITIAVVLLSIPLSFITYYYFYVEKPVDIIKTTIKERLVFNWDYRIESVEIEGNLINVYLYAEGDINIQYLQNIKQEIEKELAREYNINFRIIPVKEVQV</sequence>
<dbReference type="PANTHER" id="PTHR20992:SF9">
    <property type="entry name" value="AT15442P-RELATED"/>
    <property type="match status" value="1"/>
</dbReference>
<keyword evidence="1" id="KW-0472">Membrane</keyword>
<feature type="transmembrane region" description="Helical" evidence="1">
    <location>
        <begin position="169"/>
        <end position="189"/>
    </location>
</feature>
<feature type="transmembrane region" description="Helical" evidence="1">
    <location>
        <begin position="201"/>
        <end position="223"/>
    </location>
</feature>
<dbReference type="eggNOG" id="COG1808">
    <property type="taxonomic scope" value="Bacteria"/>
</dbReference>
<keyword evidence="3" id="KW-1185">Reference proteome</keyword>
<feature type="transmembrane region" description="Helical" evidence="1">
    <location>
        <begin position="304"/>
        <end position="326"/>
    </location>
</feature>
<dbReference type="Proteomes" id="UP000000719">
    <property type="component" value="Chromosome"/>
</dbReference>
<evidence type="ECO:0000313" key="2">
    <source>
        <dbReference type="EMBL" id="ACL68966.1"/>
    </source>
</evidence>
<gene>
    <name evidence="2" type="ordered locus">Hore_02040</name>
</gene>
<feature type="transmembrane region" description="Helical" evidence="1">
    <location>
        <begin position="112"/>
        <end position="129"/>
    </location>
</feature>
<dbReference type="HOGENOM" id="CLU_050976_0_0_9"/>
<feature type="transmembrane region" description="Helical" evidence="1">
    <location>
        <begin position="135"/>
        <end position="157"/>
    </location>
</feature>
<dbReference type="PANTHER" id="PTHR20992">
    <property type="entry name" value="AT15442P-RELATED"/>
    <property type="match status" value="1"/>
</dbReference>
<proteinExistence type="predicted"/>
<keyword evidence="1" id="KW-0812">Transmembrane</keyword>
<evidence type="ECO:0000313" key="3">
    <source>
        <dbReference type="Proteomes" id="UP000000719"/>
    </source>
</evidence>
<dbReference type="EMBL" id="CP001098">
    <property type="protein sequence ID" value="ACL68966.1"/>
    <property type="molecule type" value="Genomic_DNA"/>
</dbReference>
<organism evidence="2 3">
    <name type="scientific">Halothermothrix orenii (strain H 168 / OCM 544 / DSM 9562)</name>
    <dbReference type="NCBI Taxonomy" id="373903"/>
    <lineage>
        <taxon>Bacteria</taxon>
        <taxon>Bacillati</taxon>
        <taxon>Bacillota</taxon>
        <taxon>Clostridia</taxon>
        <taxon>Halanaerobiales</taxon>
        <taxon>Halothermotrichaceae</taxon>
        <taxon>Halothermothrix</taxon>
    </lineage>
</organism>
<feature type="transmembrane region" description="Helical" evidence="1">
    <location>
        <begin position="259"/>
        <end position="283"/>
    </location>
</feature>
<dbReference type="Pfam" id="PF04087">
    <property type="entry name" value="DUF389"/>
    <property type="match status" value="1"/>
</dbReference>
<keyword evidence="1" id="KW-1133">Transmembrane helix</keyword>
<dbReference type="KEGG" id="hor:Hore_02040"/>
<feature type="transmembrane region" description="Helical" evidence="1">
    <location>
        <begin position="230"/>
        <end position="253"/>
    </location>
</feature>
<protein>
    <recommendedName>
        <fullName evidence="4">TIGR00341 family protein</fullName>
    </recommendedName>
</protein>
<dbReference type="RefSeq" id="WP_012635164.1">
    <property type="nucleotide sequence ID" value="NC_011899.1"/>
</dbReference>
<evidence type="ECO:0000256" key="1">
    <source>
        <dbReference type="SAM" id="Phobius"/>
    </source>
</evidence>
<dbReference type="STRING" id="373903.Hore_02040"/>
<dbReference type="InterPro" id="IPR005240">
    <property type="entry name" value="DUF389"/>
</dbReference>
<evidence type="ECO:0008006" key="4">
    <source>
        <dbReference type="Google" id="ProtNLM"/>
    </source>
</evidence>
<dbReference type="NCBIfam" id="TIGR00341">
    <property type="entry name" value="TIGR00341 family protein"/>
    <property type="match status" value="1"/>
</dbReference>